<dbReference type="PROSITE" id="PS50995">
    <property type="entry name" value="HTH_MARR_2"/>
    <property type="match status" value="1"/>
</dbReference>
<dbReference type="OrthoDB" id="8129006at2"/>
<evidence type="ECO:0000313" key="2">
    <source>
        <dbReference type="EMBL" id="REH48638.1"/>
    </source>
</evidence>
<feature type="domain" description="HTH marR-type" evidence="1">
    <location>
        <begin position="5"/>
        <end position="142"/>
    </location>
</feature>
<dbReference type="PRINTS" id="PR00598">
    <property type="entry name" value="HTHMARR"/>
</dbReference>
<dbReference type="Proteomes" id="UP000256269">
    <property type="component" value="Unassembled WGS sequence"/>
</dbReference>
<dbReference type="AlphaFoldDB" id="A0A3E0HQE5"/>
<accession>A0A3E0HQE5</accession>
<dbReference type="EMBL" id="QUNO01000005">
    <property type="protein sequence ID" value="REH48638.1"/>
    <property type="molecule type" value="Genomic_DNA"/>
</dbReference>
<name>A0A3E0HQE5_9PSEU</name>
<keyword evidence="3" id="KW-1185">Reference proteome</keyword>
<dbReference type="PANTHER" id="PTHR33164:SF43">
    <property type="entry name" value="HTH-TYPE TRANSCRIPTIONAL REPRESSOR YETL"/>
    <property type="match status" value="1"/>
</dbReference>
<dbReference type="Pfam" id="PF12802">
    <property type="entry name" value="MarR_2"/>
    <property type="match status" value="1"/>
</dbReference>
<evidence type="ECO:0000313" key="3">
    <source>
        <dbReference type="Proteomes" id="UP000256269"/>
    </source>
</evidence>
<reference evidence="2 3" key="1">
    <citation type="submission" date="2018-08" db="EMBL/GenBank/DDBJ databases">
        <title>Genomic Encyclopedia of Archaeal and Bacterial Type Strains, Phase II (KMG-II): from individual species to whole genera.</title>
        <authorList>
            <person name="Goeker M."/>
        </authorList>
    </citation>
    <scope>NUCLEOTIDE SEQUENCE [LARGE SCALE GENOMIC DNA]</scope>
    <source>
        <strain evidence="2 3">DSM 45791</strain>
    </source>
</reference>
<dbReference type="PANTHER" id="PTHR33164">
    <property type="entry name" value="TRANSCRIPTIONAL REGULATOR, MARR FAMILY"/>
    <property type="match status" value="1"/>
</dbReference>
<dbReference type="InterPro" id="IPR036390">
    <property type="entry name" value="WH_DNA-bd_sf"/>
</dbReference>
<sequence>MPNELDDVLADLGRAVQAYQAAVDDYDRETARLLGINGTDLRCLEHLIDAGELTPRELGERLNLVTGSVTAMLDRLEKLDLLARAPHPADRRKVVVRLTDAGRQRCLDLIAPLIEDGAREIGSRYDASQLRLVTDYLRTNTELQRRHVQRLRDQESPPATRRTR</sequence>
<evidence type="ECO:0000259" key="1">
    <source>
        <dbReference type="PROSITE" id="PS50995"/>
    </source>
</evidence>
<dbReference type="GO" id="GO:0006950">
    <property type="term" value="P:response to stress"/>
    <property type="evidence" value="ECO:0007669"/>
    <property type="project" value="TreeGrafter"/>
</dbReference>
<protein>
    <submittedName>
        <fullName evidence="2">DNA-binding MarR family transcriptional regulator</fullName>
    </submittedName>
</protein>
<keyword evidence="2" id="KW-0238">DNA-binding</keyword>
<organism evidence="2 3">
    <name type="scientific">Kutzneria buriramensis</name>
    <dbReference type="NCBI Taxonomy" id="1045776"/>
    <lineage>
        <taxon>Bacteria</taxon>
        <taxon>Bacillati</taxon>
        <taxon>Actinomycetota</taxon>
        <taxon>Actinomycetes</taxon>
        <taxon>Pseudonocardiales</taxon>
        <taxon>Pseudonocardiaceae</taxon>
        <taxon>Kutzneria</taxon>
    </lineage>
</organism>
<dbReference type="InterPro" id="IPR000835">
    <property type="entry name" value="HTH_MarR-typ"/>
</dbReference>
<gene>
    <name evidence="2" type="ORF">BCF44_105497</name>
</gene>
<proteinExistence type="predicted"/>
<dbReference type="SMART" id="SM00347">
    <property type="entry name" value="HTH_MARR"/>
    <property type="match status" value="1"/>
</dbReference>
<dbReference type="InterPro" id="IPR036388">
    <property type="entry name" value="WH-like_DNA-bd_sf"/>
</dbReference>
<dbReference type="GO" id="GO:0003700">
    <property type="term" value="F:DNA-binding transcription factor activity"/>
    <property type="evidence" value="ECO:0007669"/>
    <property type="project" value="InterPro"/>
</dbReference>
<dbReference type="InterPro" id="IPR039422">
    <property type="entry name" value="MarR/SlyA-like"/>
</dbReference>
<comment type="caution">
    <text evidence="2">The sequence shown here is derived from an EMBL/GenBank/DDBJ whole genome shotgun (WGS) entry which is preliminary data.</text>
</comment>
<dbReference type="GO" id="GO:0003677">
    <property type="term" value="F:DNA binding"/>
    <property type="evidence" value="ECO:0007669"/>
    <property type="project" value="UniProtKB-KW"/>
</dbReference>
<dbReference type="Gene3D" id="1.10.10.10">
    <property type="entry name" value="Winged helix-like DNA-binding domain superfamily/Winged helix DNA-binding domain"/>
    <property type="match status" value="1"/>
</dbReference>
<dbReference type="SUPFAM" id="SSF46785">
    <property type="entry name" value="Winged helix' DNA-binding domain"/>
    <property type="match status" value="1"/>
</dbReference>